<dbReference type="InterPro" id="IPR015890">
    <property type="entry name" value="Chorismate_C"/>
</dbReference>
<dbReference type="InterPro" id="IPR004561">
    <property type="entry name" value="IsoChor_synthase"/>
</dbReference>
<protein>
    <recommendedName>
        <fullName evidence="3">isochorismate synthase</fullName>
        <ecNumber evidence="3">5.4.4.2</ecNumber>
    </recommendedName>
    <alternativeName>
        <fullName evidence="5">Isochorismate mutase</fullName>
    </alternativeName>
</protein>
<evidence type="ECO:0000313" key="8">
    <source>
        <dbReference type="Proteomes" id="UP000016023"/>
    </source>
</evidence>
<dbReference type="Proteomes" id="UP000016023">
    <property type="component" value="Unassembled WGS sequence"/>
</dbReference>
<dbReference type="PATRIC" id="fig|883158.3.peg.561"/>
<keyword evidence="8" id="KW-1185">Reference proteome</keyword>
<evidence type="ECO:0000259" key="6">
    <source>
        <dbReference type="Pfam" id="PF00425"/>
    </source>
</evidence>
<evidence type="ECO:0000313" key="7">
    <source>
        <dbReference type="EMBL" id="EHO72788.1"/>
    </source>
</evidence>
<dbReference type="EMBL" id="AGWK01000018">
    <property type="protein sequence ID" value="EHO72788.1"/>
    <property type="molecule type" value="Genomic_DNA"/>
</dbReference>
<accession>H1Q0W0</accession>
<comment type="similarity">
    <text evidence="2">Belongs to the isochorismate synthase family.</text>
</comment>
<organism evidence="7 8">
    <name type="scientific">Prevotella micans F0438</name>
    <dbReference type="NCBI Taxonomy" id="883158"/>
    <lineage>
        <taxon>Bacteria</taxon>
        <taxon>Pseudomonadati</taxon>
        <taxon>Bacteroidota</taxon>
        <taxon>Bacteroidia</taxon>
        <taxon>Bacteroidales</taxon>
        <taxon>Prevotellaceae</taxon>
        <taxon>Prevotella</taxon>
    </lineage>
</organism>
<dbReference type="Pfam" id="PF00425">
    <property type="entry name" value="Chorismate_bind"/>
    <property type="match status" value="1"/>
</dbReference>
<feature type="domain" description="Chorismate-utilising enzyme C-terminal" evidence="6">
    <location>
        <begin position="85"/>
        <end position="327"/>
    </location>
</feature>
<dbReference type="PANTHER" id="PTHR42839:SF2">
    <property type="entry name" value="ISOCHORISMATE SYNTHASE ENTC"/>
    <property type="match status" value="1"/>
</dbReference>
<keyword evidence="4" id="KW-0413">Isomerase</keyword>
<dbReference type="AlphaFoldDB" id="H1Q0W0"/>
<reference evidence="7 8" key="1">
    <citation type="submission" date="2011-12" db="EMBL/GenBank/DDBJ databases">
        <title>The Genome Sequence of Prevotella micans F0438.</title>
        <authorList>
            <consortium name="The Broad Institute Genome Sequencing Platform"/>
            <person name="Earl A."/>
            <person name="Ward D."/>
            <person name="Feldgarden M."/>
            <person name="Gevers D."/>
            <person name="Izard J."/>
            <person name="Baranova O.V."/>
            <person name="Blanton J.M."/>
            <person name="Wade W.G."/>
            <person name="Dewhirst F.E."/>
            <person name="Young S.K."/>
            <person name="Zeng Q."/>
            <person name="Gargeya S."/>
            <person name="Fitzgerald M."/>
            <person name="Haas B."/>
            <person name="Abouelleil A."/>
            <person name="Alvarado L."/>
            <person name="Arachchi H.M."/>
            <person name="Berlin A."/>
            <person name="Chapman S.B."/>
            <person name="Gearin G."/>
            <person name="Goldberg J."/>
            <person name="Griggs A."/>
            <person name="Gujja S."/>
            <person name="Hansen M."/>
            <person name="Heiman D."/>
            <person name="Howarth C."/>
            <person name="Larimer J."/>
            <person name="Lui A."/>
            <person name="MacDonald P.J.P."/>
            <person name="McCowen C."/>
            <person name="Montmayeur A."/>
            <person name="Murphy C."/>
            <person name="Neiman D."/>
            <person name="Pearson M."/>
            <person name="Priest M."/>
            <person name="Roberts A."/>
            <person name="Saif S."/>
            <person name="Shea T."/>
            <person name="Sisk P."/>
            <person name="Stolte C."/>
            <person name="Sykes S."/>
            <person name="Wortman J."/>
            <person name="Nusbaum C."/>
            <person name="Birren B."/>
        </authorList>
    </citation>
    <scope>NUCLEOTIDE SEQUENCE [LARGE SCALE GENOMIC DNA]</scope>
    <source>
        <strain evidence="7 8">F0438</strain>
    </source>
</reference>
<evidence type="ECO:0000256" key="2">
    <source>
        <dbReference type="ARBA" id="ARBA00005297"/>
    </source>
</evidence>
<dbReference type="InterPro" id="IPR005801">
    <property type="entry name" value="ADC_synthase"/>
</dbReference>
<evidence type="ECO:0000256" key="5">
    <source>
        <dbReference type="ARBA" id="ARBA00041564"/>
    </source>
</evidence>
<comment type="catalytic activity">
    <reaction evidence="1">
        <text>chorismate = isochorismate</text>
        <dbReference type="Rhea" id="RHEA:18985"/>
        <dbReference type="ChEBI" id="CHEBI:29748"/>
        <dbReference type="ChEBI" id="CHEBI:29780"/>
        <dbReference type="EC" id="5.4.4.2"/>
    </reaction>
</comment>
<dbReference type="PANTHER" id="PTHR42839">
    <property type="entry name" value="ISOCHORISMATE SYNTHASE ENTC"/>
    <property type="match status" value="1"/>
</dbReference>
<evidence type="ECO:0000256" key="4">
    <source>
        <dbReference type="ARBA" id="ARBA00023235"/>
    </source>
</evidence>
<dbReference type="SUPFAM" id="SSF56322">
    <property type="entry name" value="ADC synthase"/>
    <property type="match status" value="1"/>
</dbReference>
<dbReference type="eggNOG" id="COG1169">
    <property type="taxonomic scope" value="Bacteria"/>
</dbReference>
<dbReference type="Gene3D" id="3.60.120.10">
    <property type="entry name" value="Anthranilate synthase"/>
    <property type="match status" value="1"/>
</dbReference>
<evidence type="ECO:0000256" key="1">
    <source>
        <dbReference type="ARBA" id="ARBA00000799"/>
    </source>
</evidence>
<name>H1Q0W0_9BACT</name>
<gene>
    <name evidence="7" type="ORF">HMPREF9140_00548</name>
</gene>
<dbReference type="GO" id="GO:0008909">
    <property type="term" value="F:isochorismate synthase activity"/>
    <property type="evidence" value="ECO:0007669"/>
    <property type="project" value="UniProtKB-EC"/>
</dbReference>
<dbReference type="EC" id="5.4.4.2" evidence="3"/>
<dbReference type="NCBIfam" id="TIGR00543">
    <property type="entry name" value="isochor_syn"/>
    <property type="match status" value="1"/>
</dbReference>
<dbReference type="RefSeq" id="WP_006951593.1">
    <property type="nucleotide sequence ID" value="NZ_JH594521.1"/>
</dbReference>
<proteinExistence type="inferred from homology"/>
<evidence type="ECO:0000256" key="3">
    <source>
        <dbReference type="ARBA" id="ARBA00012824"/>
    </source>
</evidence>
<sequence length="341" mass="38496">MTSIVLYKLPSEKIYRKLVHDEKPQLFSNLKQLDGKEGFVIAPFIVSKSCPIVLLRNNQVCIREIDNYKSNDSNSTFSPSLSIGRKEYSADFRRFHAELQSGNFDKLVLSRSINIPINSQLSLENFFLEACRLYPQLFVACFDTPATGAWLMATPELLLGKSKNLWHTMALAGTMGHDTTQWSKKNILEQEHVAEYIRSCLKEHATNIDESGPYSVKAGHLQHLQTDFNFTLSNNNHLGTLLDSLHPTPAVCGLPKSEALKFIAANEHNNREYYSGFAGRLSVNGETDIYVSLRCMKIYSNHATLFAGGGLINQSSEENEWRETEAKLQTMARLIVTHNYV</sequence>
<dbReference type="STRING" id="883158.HMPREF9140_00548"/>
<dbReference type="HOGENOM" id="CLU_006493_8_0_10"/>
<comment type="caution">
    <text evidence="7">The sequence shown here is derived from an EMBL/GenBank/DDBJ whole genome shotgun (WGS) entry which is preliminary data.</text>
</comment>